<dbReference type="Proteomes" id="UP001055712">
    <property type="component" value="Unassembled WGS sequence"/>
</dbReference>
<organism evidence="3 4">
    <name type="scientific">Chlorella vulgaris</name>
    <name type="common">Green alga</name>
    <dbReference type="NCBI Taxonomy" id="3077"/>
    <lineage>
        <taxon>Eukaryota</taxon>
        <taxon>Viridiplantae</taxon>
        <taxon>Chlorophyta</taxon>
        <taxon>core chlorophytes</taxon>
        <taxon>Trebouxiophyceae</taxon>
        <taxon>Chlorellales</taxon>
        <taxon>Chlorellaceae</taxon>
        <taxon>Chlorella clade</taxon>
        <taxon>Chlorella</taxon>
    </lineage>
</organism>
<dbReference type="PANTHER" id="PTHR13182:SF8">
    <property type="entry name" value="CYTOPLASMIC 60S SUBUNIT BIOGENESIS FACTOR ZNF622"/>
    <property type="match status" value="1"/>
</dbReference>
<evidence type="ECO:0000256" key="1">
    <source>
        <dbReference type="SAM" id="MobiDB-lite"/>
    </source>
</evidence>
<dbReference type="Pfam" id="PF12756">
    <property type="entry name" value="zf-C2H2_2"/>
    <property type="match status" value="1"/>
</dbReference>
<reference evidence="3" key="2">
    <citation type="submission" date="2020-11" db="EMBL/GenBank/DDBJ databases">
        <authorList>
            <person name="Cecchin M."/>
            <person name="Marcolungo L."/>
            <person name="Rossato M."/>
            <person name="Girolomoni L."/>
            <person name="Cosentino E."/>
            <person name="Cuine S."/>
            <person name="Li-Beisson Y."/>
            <person name="Delledonne M."/>
            <person name="Ballottari M."/>
        </authorList>
    </citation>
    <scope>NUCLEOTIDE SEQUENCE</scope>
    <source>
        <strain evidence="3">211/11P</strain>
        <tissue evidence="3">Whole cell</tissue>
    </source>
</reference>
<protein>
    <recommendedName>
        <fullName evidence="2">ZN622/Rei1/Reh1 zinc finger C2H2-type domain-containing protein</fullName>
    </recommendedName>
</protein>
<dbReference type="EMBL" id="SIDB01000011">
    <property type="protein sequence ID" value="KAI3426265.1"/>
    <property type="molecule type" value="Genomic_DNA"/>
</dbReference>
<proteinExistence type="predicted"/>
<evidence type="ECO:0000313" key="3">
    <source>
        <dbReference type="EMBL" id="KAI3426265.1"/>
    </source>
</evidence>
<evidence type="ECO:0000313" key="4">
    <source>
        <dbReference type="Proteomes" id="UP001055712"/>
    </source>
</evidence>
<dbReference type="GO" id="GO:0030687">
    <property type="term" value="C:preribosome, large subunit precursor"/>
    <property type="evidence" value="ECO:0007669"/>
    <property type="project" value="TreeGrafter"/>
</dbReference>
<accession>A0A9D4TIJ4</accession>
<feature type="region of interest" description="Disordered" evidence="1">
    <location>
        <begin position="162"/>
        <end position="200"/>
    </location>
</feature>
<name>A0A9D4TIJ4_CHLVU</name>
<feature type="domain" description="ZN622/Rei1/Reh1 zinc finger C2H2-type" evidence="2">
    <location>
        <begin position="208"/>
        <end position="308"/>
    </location>
</feature>
<reference evidence="3" key="1">
    <citation type="journal article" date="2019" name="Plant J.">
        <title>Chlorella vulgaris genome assembly and annotation reveals the molecular basis for metabolic acclimation to high light conditions.</title>
        <authorList>
            <person name="Cecchin M."/>
            <person name="Marcolungo L."/>
            <person name="Rossato M."/>
            <person name="Girolomoni L."/>
            <person name="Cosentino E."/>
            <person name="Cuine S."/>
            <person name="Li-Beisson Y."/>
            <person name="Delledonne M."/>
            <person name="Ballottari M."/>
        </authorList>
    </citation>
    <scope>NUCLEOTIDE SEQUENCE</scope>
    <source>
        <strain evidence="3">211/11P</strain>
    </source>
</reference>
<dbReference type="InterPro" id="IPR041661">
    <property type="entry name" value="ZN622/Rei1/Reh1_Znf-C2H2"/>
</dbReference>
<comment type="caution">
    <text evidence="3">The sequence shown here is derived from an EMBL/GenBank/DDBJ whole genome shotgun (WGS) entry which is preliminary data.</text>
</comment>
<dbReference type="OrthoDB" id="19329at2759"/>
<feature type="compositionally biased region" description="Acidic residues" evidence="1">
    <location>
        <begin position="168"/>
        <end position="195"/>
    </location>
</feature>
<dbReference type="PANTHER" id="PTHR13182">
    <property type="entry name" value="ZINC FINGER PROTEIN 622"/>
    <property type="match status" value="1"/>
</dbReference>
<dbReference type="AlphaFoldDB" id="A0A9D4TIJ4"/>
<gene>
    <name evidence="3" type="ORF">D9Q98_008640</name>
</gene>
<dbReference type="GO" id="GO:0042273">
    <property type="term" value="P:ribosomal large subunit biogenesis"/>
    <property type="evidence" value="ECO:0007669"/>
    <property type="project" value="TreeGrafter"/>
</dbReference>
<sequence length="439" mass="48898">MAGPQEQEGLYCSTAGTYFNSKEDLEDHYRSDFHRYNLKRKIAGMPPVTREWYEVRKAQLLATSATPVQSVWFDPLTKRKFYSENTYQTFARSKKYQDLVKKSGGAAPAPIVTLRRVDEGSSAVAAAAAPAAPASLPQQQHQQGKAAGFTVKPVVKLAAAGGAAGSELGEDAEEEEEQEADEGSDWETVSEEEMETDQKWEEWDVRRSLFDNHESSTMEENLEYMFKNFGFYFPDSQYLTDPEGLLKYLGAKLQYGHVPLYESGDSPEAKQFLSLHAVQRHMVDTNQCKMFFEGGEEEYEEYYDYGEEEGEGEGEDANMAQAGGALVVSAAEAGPSAAYELVLANGGGGGGGKIIGSREFARYYRQRPRLGDGRASVQAATVLAQYRRLSVPLLEGPGASETLAVKKQWKRGQLKHERLRFKMDLNYDKINNLPKNVPY</sequence>
<dbReference type="InterPro" id="IPR040025">
    <property type="entry name" value="Znf622/Rei1/Reh1"/>
</dbReference>
<keyword evidence="4" id="KW-1185">Reference proteome</keyword>
<evidence type="ECO:0000259" key="2">
    <source>
        <dbReference type="Pfam" id="PF12756"/>
    </source>
</evidence>